<dbReference type="PIRSF" id="PIRSF006170">
    <property type="entry name" value="YfgM"/>
    <property type="match status" value="1"/>
</dbReference>
<comment type="similarity">
    <text evidence="7">Belongs to the YfgM family.</text>
</comment>
<dbReference type="PANTHER" id="PTHR38035">
    <property type="entry name" value="UPF0070 PROTEIN YFGM"/>
    <property type="match status" value="1"/>
</dbReference>
<evidence type="ECO:0000256" key="8">
    <source>
        <dbReference type="ARBA" id="ARBA00024235"/>
    </source>
</evidence>
<dbReference type="RefSeq" id="WP_122238161.1">
    <property type="nucleotide sequence ID" value="NZ_RDQM01000006.1"/>
</dbReference>
<accession>A0A3M6Q8D2</accession>
<reference evidence="11 12" key="1">
    <citation type="submission" date="2018-10" db="EMBL/GenBank/DDBJ databases">
        <title>Comamonadaceae CDC group NO-1 genome sequencing and assembly.</title>
        <authorList>
            <person name="Bernier A.-M."/>
            <person name="Bernard K."/>
        </authorList>
    </citation>
    <scope>NUCLEOTIDE SEQUENCE [LARGE SCALE GENOMIC DNA]</scope>
    <source>
        <strain evidence="11 12">NML970147</strain>
    </source>
</reference>
<proteinExistence type="inferred from homology"/>
<dbReference type="Proteomes" id="UP000267521">
    <property type="component" value="Unassembled WGS sequence"/>
</dbReference>
<dbReference type="GO" id="GO:0044877">
    <property type="term" value="F:protein-containing complex binding"/>
    <property type="evidence" value="ECO:0007669"/>
    <property type="project" value="InterPro"/>
</dbReference>
<dbReference type="PANTHER" id="PTHR38035:SF1">
    <property type="entry name" value="ANCILLARY SECYEG TRANSLOCON SUBUNIT"/>
    <property type="match status" value="1"/>
</dbReference>
<gene>
    <name evidence="11" type="ORF">EBQ26_06320</name>
</gene>
<dbReference type="InterPro" id="IPR026039">
    <property type="entry name" value="YfgM"/>
</dbReference>
<keyword evidence="2" id="KW-1003">Cell membrane</keyword>
<keyword evidence="5 9" id="KW-0472">Membrane</keyword>
<dbReference type="GO" id="GO:0005886">
    <property type="term" value="C:plasma membrane"/>
    <property type="evidence" value="ECO:0007669"/>
    <property type="project" value="UniProtKB-SubCell"/>
</dbReference>
<organism evidence="11 12">
    <name type="scientific">Allofranklinella schreckenbergeri</name>
    <dbReference type="NCBI Taxonomy" id="1076744"/>
    <lineage>
        <taxon>Bacteria</taxon>
        <taxon>Pseudomonadati</taxon>
        <taxon>Pseudomonadota</taxon>
        <taxon>Betaproteobacteria</taxon>
        <taxon>Burkholderiales</taxon>
        <taxon>Comamonadaceae</taxon>
        <taxon>Allofranklinella</taxon>
    </lineage>
</organism>
<evidence type="ECO:0000256" key="6">
    <source>
        <dbReference type="ARBA" id="ARBA00023186"/>
    </source>
</evidence>
<dbReference type="Gene3D" id="1.25.40.10">
    <property type="entry name" value="Tetratricopeptide repeat domain"/>
    <property type="match status" value="1"/>
</dbReference>
<dbReference type="EMBL" id="RDQM01000006">
    <property type="protein sequence ID" value="RMW98910.1"/>
    <property type="molecule type" value="Genomic_DNA"/>
</dbReference>
<evidence type="ECO:0000256" key="7">
    <source>
        <dbReference type="ARBA" id="ARBA00024197"/>
    </source>
</evidence>
<sequence>MASNYDLQEQEQIALIKHFWNRWGTLISSVALAIVLAVAAYNGWNYWKTQQAGKAAELFDQVALATQQNQSGALAQSLEVLQSSFPSTAQASQASLLAGKYWVDQQDWPAAEKVLDWVQRNSQDEGFKALAVLRKAAVHMQQKQWDAALAALDGYNFPYEYRALRDDRRGDILQEQGKTQEAIAAYQAAFAGLDAFTPYRSVVEAKLNALGQNPAKAG</sequence>
<evidence type="ECO:0000256" key="4">
    <source>
        <dbReference type="ARBA" id="ARBA00022989"/>
    </source>
</evidence>
<evidence type="ECO:0000313" key="12">
    <source>
        <dbReference type="Proteomes" id="UP000267521"/>
    </source>
</evidence>
<comment type="subcellular location">
    <subcellularLocation>
        <location evidence="1">Cell membrane</location>
        <topology evidence="1">Single-pass type II membrane protein</topology>
    </subcellularLocation>
</comment>
<evidence type="ECO:0000256" key="1">
    <source>
        <dbReference type="ARBA" id="ARBA00004401"/>
    </source>
</evidence>
<evidence type="ECO:0000313" key="11">
    <source>
        <dbReference type="EMBL" id="RMW98910.1"/>
    </source>
</evidence>
<evidence type="ECO:0000256" key="2">
    <source>
        <dbReference type="ARBA" id="ARBA00022475"/>
    </source>
</evidence>
<evidence type="ECO:0000259" key="10">
    <source>
        <dbReference type="Pfam" id="PF09976"/>
    </source>
</evidence>
<keyword evidence="6" id="KW-0143">Chaperone</keyword>
<evidence type="ECO:0000256" key="9">
    <source>
        <dbReference type="SAM" id="Phobius"/>
    </source>
</evidence>
<feature type="domain" description="Ancillary SecYEG translocon subunit/Cell division coordinator CpoB TPR" evidence="10">
    <location>
        <begin position="17"/>
        <end position="212"/>
    </location>
</feature>
<dbReference type="AlphaFoldDB" id="A0A3M6Q8D2"/>
<keyword evidence="4 9" id="KW-1133">Transmembrane helix</keyword>
<evidence type="ECO:0000256" key="3">
    <source>
        <dbReference type="ARBA" id="ARBA00022692"/>
    </source>
</evidence>
<protein>
    <recommendedName>
        <fullName evidence="8">Ancillary SecYEG translocon subunit</fullName>
    </recommendedName>
</protein>
<dbReference type="Pfam" id="PF09976">
    <property type="entry name" value="TPR_21"/>
    <property type="match status" value="1"/>
</dbReference>
<keyword evidence="3 9" id="KW-0812">Transmembrane</keyword>
<dbReference type="SUPFAM" id="SSF48452">
    <property type="entry name" value="TPR-like"/>
    <property type="match status" value="1"/>
</dbReference>
<dbReference type="InterPro" id="IPR018704">
    <property type="entry name" value="SecYEG/CpoB_TPR"/>
</dbReference>
<name>A0A3M6Q8D2_9BURK</name>
<evidence type="ECO:0000256" key="5">
    <source>
        <dbReference type="ARBA" id="ARBA00023136"/>
    </source>
</evidence>
<dbReference type="InterPro" id="IPR011990">
    <property type="entry name" value="TPR-like_helical_dom_sf"/>
</dbReference>
<comment type="caution">
    <text evidence="11">The sequence shown here is derived from an EMBL/GenBank/DDBJ whole genome shotgun (WGS) entry which is preliminary data.</text>
</comment>
<feature type="transmembrane region" description="Helical" evidence="9">
    <location>
        <begin position="23"/>
        <end position="44"/>
    </location>
</feature>